<dbReference type="PANTHER" id="PTHR43031">
    <property type="entry name" value="FAD-DEPENDENT OXIDOREDUCTASE"/>
    <property type="match status" value="1"/>
</dbReference>
<protein>
    <submittedName>
        <fullName evidence="2">Rhodanese-like domain-containing protein</fullName>
    </submittedName>
</protein>
<dbReference type="SUPFAM" id="SSF52821">
    <property type="entry name" value="Rhodanese/Cell cycle control phosphatase"/>
    <property type="match status" value="1"/>
</dbReference>
<sequence>MSFSLPSVTPDGVPAAAPLLDVREPDEWAAGHVEGALHIPIGQVVERVGEISEHAGGQPLYVLCKVGGRSAQVTAYLTQQGMNAVNVDGGVLAWQSSGRPLTSDNGEPFVL</sequence>
<evidence type="ECO:0000259" key="1">
    <source>
        <dbReference type="PROSITE" id="PS50206"/>
    </source>
</evidence>
<reference evidence="4 5" key="1">
    <citation type="submission" date="2018-09" db="EMBL/GenBank/DDBJ databases">
        <title>Streptomyces sp. nov. DS1-2, an endophytic actinomycete isolated from roots of Dendrobium scabrilingue.</title>
        <authorList>
            <person name="Kuncharoen N."/>
            <person name="Kudo T."/>
            <person name="Ohkuma M."/>
            <person name="Yuki M."/>
            <person name="Tanasupawat S."/>
        </authorList>
    </citation>
    <scope>NUCLEOTIDE SEQUENCE [LARGE SCALE GENOMIC DNA]</scope>
    <source>
        <strain evidence="2 5">AZ1-7</strain>
        <strain evidence="3 4">DS1-2</strain>
    </source>
</reference>
<proteinExistence type="predicted"/>
<dbReference type="EMBL" id="RBDX01000003">
    <property type="protein sequence ID" value="RKN11345.1"/>
    <property type="molecule type" value="Genomic_DNA"/>
</dbReference>
<dbReference type="PROSITE" id="PS50206">
    <property type="entry name" value="RHODANESE_3"/>
    <property type="match status" value="1"/>
</dbReference>
<dbReference type="Gene3D" id="3.40.250.10">
    <property type="entry name" value="Rhodanese-like domain"/>
    <property type="match status" value="1"/>
</dbReference>
<dbReference type="EMBL" id="RBDY01000002">
    <property type="protein sequence ID" value="RKN26632.1"/>
    <property type="molecule type" value="Genomic_DNA"/>
</dbReference>
<comment type="caution">
    <text evidence="2">The sequence shown here is derived from an EMBL/GenBank/DDBJ whole genome shotgun (WGS) entry which is preliminary data.</text>
</comment>
<dbReference type="AlphaFoldDB" id="A0A3A9WEB5"/>
<evidence type="ECO:0000313" key="2">
    <source>
        <dbReference type="EMBL" id="RKN11345.1"/>
    </source>
</evidence>
<gene>
    <name evidence="3" type="ORF">D7318_04515</name>
    <name evidence="2" type="ORF">D7319_05140</name>
</gene>
<dbReference type="InterPro" id="IPR036873">
    <property type="entry name" value="Rhodanese-like_dom_sf"/>
</dbReference>
<name>A0A3A9WEB5_9ACTN</name>
<keyword evidence="4" id="KW-1185">Reference proteome</keyword>
<dbReference type="InterPro" id="IPR001763">
    <property type="entry name" value="Rhodanese-like_dom"/>
</dbReference>
<dbReference type="SMART" id="SM00450">
    <property type="entry name" value="RHOD"/>
    <property type="match status" value="1"/>
</dbReference>
<accession>A0A3A9WEB5</accession>
<dbReference type="RefSeq" id="WP_120695511.1">
    <property type="nucleotide sequence ID" value="NZ_RBDX01000003.1"/>
</dbReference>
<dbReference type="OrthoDB" id="9800872at2"/>
<dbReference type="Pfam" id="PF00581">
    <property type="entry name" value="Rhodanese"/>
    <property type="match status" value="1"/>
</dbReference>
<evidence type="ECO:0000313" key="4">
    <source>
        <dbReference type="Proteomes" id="UP000268652"/>
    </source>
</evidence>
<dbReference type="CDD" id="cd00158">
    <property type="entry name" value="RHOD"/>
    <property type="match status" value="1"/>
</dbReference>
<dbReference type="PANTHER" id="PTHR43031:SF1">
    <property type="entry name" value="PYRIDINE NUCLEOTIDE-DISULPHIDE OXIDOREDUCTASE"/>
    <property type="match status" value="1"/>
</dbReference>
<dbReference type="InterPro" id="IPR050229">
    <property type="entry name" value="GlpE_sulfurtransferase"/>
</dbReference>
<feature type="domain" description="Rhodanese" evidence="1">
    <location>
        <begin position="13"/>
        <end position="103"/>
    </location>
</feature>
<organism evidence="2 5">
    <name type="scientific">Streptomyces radicis</name>
    <dbReference type="NCBI Taxonomy" id="1750517"/>
    <lineage>
        <taxon>Bacteria</taxon>
        <taxon>Bacillati</taxon>
        <taxon>Actinomycetota</taxon>
        <taxon>Actinomycetes</taxon>
        <taxon>Kitasatosporales</taxon>
        <taxon>Streptomycetaceae</taxon>
        <taxon>Streptomyces</taxon>
    </lineage>
</organism>
<dbReference type="Proteomes" id="UP000268652">
    <property type="component" value="Unassembled WGS sequence"/>
</dbReference>
<evidence type="ECO:0000313" key="3">
    <source>
        <dbReference type="EMBL" id="RKN26632.1"/>
    </source>
</evidence>
<evidence type="ECO:0000313" key="5">
    <source>
        <dbReference type="Proteomes" id="UP000275024"/>
    </source>
</evidence>
<dbReference type="Proteomes" id="UP000275024">
    <property type="component" value="Unassembled WGS sequence"/>
</dbReference>